<comment type="caution">
    <text evidence="2">The sequence shown here is derived from an EMBL/GenBank/DDBJ whole genome shotgun (WGS) entry which is preliminary data.</text>
</comment>
<sequence length="125" mass="12954">MVLQFRGVVEGAWLQLLAGRPRVHQFVELVFSAVASAPPAFPAPGHGHGSPPPRLPRPSLPPPASSRCSPLPWQPSRLPPTAFDAVLSAATVSTSATAAASHLVFASACCASLIRSVGLRGLRCS</sequence>
<evidence type="ECO:0000313" key="2">
    <source>
        <dbReference type="EMBL" id="CAB3388661.1"/>
    </source>
</evidence>
<keyword evidence="3" id="KW-1185">Reference proteome</keyword>
<protein>
    <submittedName>
        <fullName evidence="2">Uncharacterized protein</fullName>
    </submittedName>
</protein>
<name>A0A8S1DX24_9INSE</name>
<organism evidence="2 3">
    <name type="scientific">Cloeon dipterum</name>
    <dbReference type="NCBI Taxonomy" id="197152"/>
    <lineage>
        <taxon>Eukaryota</taxon>
        <taxon>Metazoa</taxon>
        <taxon>Ecdysozoa</taxon>
        <taxon>Arthropoda</taxon>
        <taxon>Hexapoda</taxon>
        <taxon>Insecta</taxon>
        <taxon>Pterygota</taxon>
        <taxon>Palaeoptera</taxon>
        <taxon>Ephemeroptera</taxon>
        <taxon>Pisciforma</taxon>
        <taxon>Baetidae</taxon>
        <taxon>Cloeon</taxon>
    </lineage>
</organism>
<reference evidence="2 3" key="1">
    <citation type="submission" date="2020-04" db="EMBL/GenBank/DDBJ databases">
        <authorList>
            <person name="Alioto T."/>
            <person name="Alioto T."/>
            <person name="Gomez Garrido J."/>
        </authorList>
    </citation>
    <scope>NUCLEOTIDE SEQUENCE [LARGE SCALE GENOMIC DNA]</scope>
</reference>
<dbReference type="EMBL" id="CADEPI010000850">
    <property type="protein sequence ID" value="CAB3388661.1"/>
    <property type="molecule type" value="Genomic_DNA"/>
</dbReference>
<gene>
    <name evidence="2" type="ORF">CLODIP_2_CD12273</name>
</gene>
<proteinExistence type="predicted"/>
<evidence type="ECO:0000313" key="3">
    <source>
        <dbReference type="Proteomes" id="UP000494165"/>
    </source>
</evidence>
<accession>A0A8S1DX24</accession>
<dbReference type="Proteomes" id="UP000494165">
    <property type="component" value="Unassembled WGS sequence"/>
</dbReference>
<dbReference type="AlphaFoldDB" id="A0A8S1DX24"/>
<feature type="compositionally biased region" description="Pro residues" evidence="1">
    <location>
        <begin position="50"/>
        <end position="64"/>
    </location>
</feature>
<evidence type="ECO:0000256" key="1">
    <source>
        <dbReference type="SAM" id="MobiDB-lite"/>
    </source>
</evidence>
<feature type="region of interest" description="Disordered" evidence="1">
    <location>
        <begin position="41"/>
        <end position="75"/>
    </location>
</feature>